<keyword evidence="1" id="KW-1133">Transmembrane helix</keyword>
<proteinExistence type="predicted"/>
<accession>A0A0V0HE71</accession>
<dbReference type="EMBL" id="GEDG01020976">
    <property type="protein sequence ID" value="JAP18687.1"/>
    <property type="molecule type" value="Transcribed_RNA"/>
</dbReference>
<protein>
    <submittedName>
        <fullName evidence="2">Putative ovule protein</fullName>
    </submittedName>
</protein>
<name>A0A0V0HE71_SOLCH</name>
<evidence type="ECO:0000313" key="2">
    <source>
        <dbReference type="EMBL" id="JAP18687.1"/>
    </source>
</evidence>
<dbReference type="AlphaFoldDB" id="A0A0V0HE71"/>
<sequence length="61" mass="7079">FPCILLVEFWYFGVGYFVSLISLLVELDLCSMRESVVRMIGRFENIVCFILSLDTELIIVI</sequence>
<reference evidence="2" key="1">
    <citation type="submission" date="2015-12" db="EMBL/GenBank/DDBJ databases">
        <title>Gene expression during late stages of embryo sac development: a critical building block for successful pollen-pistil interactions.</title>
        <authorList>
            <person name="Liu Y."/>
            <person name="Joly V."/>
            <person name="Sabar M."/>
            <person name="Matton D.P."/>
        </authorList>
    </citation>
    <scope>NUCLEOTIDE SEQUENCE</scope>
</reference>
<keyword evidence="1" id="KW-0472">Membrane</keyword>
<organism evidence="2">
    <name type="scientific">Solanum chacoense</name>
    <name type="common">Chaco potato</name>
    <dbReference type="NCBI Taxonomy" id="4108"/>
    <lineage>
        <taxon>Eukaryota</taxon>
        <taxon>Viridiplantae</taxon>
        <taxon>Streptophyta</taxon>
        <taxon>Embryophyta</taxon>
        <taxon>Tracheophyta</taxon>
        <taxon>Spermatophyta</taxon>
        <taxon>Magnoliopsida</taxon>
        <taxon>eudicotyledons</taxon>
        <taxon>Gunneridae</taxon>
        <taxon>Pentapetalae</taxon>
        <taxon>asterids</taxon>
        <taxon>lamiids</taxon>
        <taxon>Solanales</taxon>
        <taxon>Solanaceae</taxon>
        <taxon>Solanoideae</taxon>
        <taxon>Solaneae</taxon>
        <taxon>Solanum</taxon>
    </lineage>
</organism>
<feature type="transmembrane region" description="Helical" evidence="1">
    <location>
        <begin position="6"/>
        <end position="25"/>
    </location>
</feature>
<keyword evidence="1" id="KW-0812">Transmembrane</keyword>
<evidence type="ECO:0000256" key="1">
    <source>
        <dbReference type="SAM" id="Phobius"/>
    </source>
</evidence>
<feature type="non-terminal residue" evidence="2">
    <location>
        <position position="1"/>
    </location>
</feature>